<name>A0AAN6Y442_9PEZI</name>
<organism evidence="4 5">
    <name type="scientific">Rhypophila decipiens</name>
    <dbReference type="NCBI Taxonomy" id="261697"/>
    <lineage>
        <taxon>Eukaryota</taxon>
        <taxon>Fungi</taxon>
        <taxon>Dikarya</taxon>
        <taxon>Ascomycota</taxon>
        <taxon>Pezizomycotina</taxon>
        <taxon>Sordariomycetes</taxon>
        <taxon>Sordariomycetidae</taxon>
        <taxon>Sordariales</taxon>
        <taxon>Naviculisporaceae</taxon>
        <taxon>Rhypophila</taxon>
    </lineage>
</organism>
<dbReference type="SUPFAM" id="SSF51735">
    <property type="entry name" value="NAD(P)-binding Rossmann-fold domains"/>
    <property type="match status" value="1"/>
</dbReference>
<sequence>MGQPRIPPTPAGTSLAGKTVIVTGGNAGLGLEAARQYLILGAARLILACRSVARAKEAVTTLRADPEVAKHNPGAVTDVFELDLDDYQSGLRFAQKVKNEVPELDILMNNGGIATIKYETSKTGHERHMQVNCYTHILVTLELFPLLRATAAKRGSPTHVSFTGSGMHVNKVAFPTSLTPFPAADKALMPILDDRATSTNMGRYADSKLAVAACVSKLGQIAPGEVIVNHLCPGLVQTGLDKNLPFLLKTTMVLMRKTMGRTVEEGARTLVYASAVAGPESNGKFIQHNAVAEGNTWLNESDGKKFTERLWKETVQDVAAVDPALASFA</sequence>
<dbReference type="EMBL" id="MU858133">
    <property type="protein sequence ID" value="KAK4212174.1"/>
    <property type="molecule type" value="Genomic_DNA"/>
</dbReference>
<dbReference type="InterPro" id="IPR002347">
    <property type="entry name" value="SDR_fam"/>
</dbReference>
<proteinExistence type="inferred from homology"/>
<dbReference type="Gene3D" id="3.40.50.720">
    <property type="entry name" value="NAD(P)-binding Rossmann-like Domain"/>
    <property type="match status" value="1"/>
</dbReference>
<reference evidence="4" key="1">
    <citation type="journal article" date="2023" name="Mol. Phylogenet. Evol.">
        <title>Genome-scale phylogeny and comparative genomics of the fungal order Sordariales.</title>
        <authorList>
            <person name="Hensen N."/>
            <person name="Bonometti L."/>
            <person name="Westerberg I."/>
            <person name="Brannstrom I.O."/>
            <person name="Guillou S."/>
            <person name="Cros-Aarteil S."/>
            <person name="Calhoun S."/>
            <person name="Haridas S."/>
            <person name="Kuo A."/>
            <person name="Mondo S."/>
            <person name="Pangilinan J."/>
            <person name="Riley R."/>
            <person name="LaButti K."/>
            <person name="Andreopoulos B."/>
            <person name="Lipzen A."/>
            <person name="Chen C."/>
            <person name="Yan M."/>
            <person name="Daum C."/>
            <person name="Ng V."/>
            <person name="Clum A."/>
            <person name="Steindorff A."/>
            <person name="Ohm R.A."/>
            <person name="Martin F."/>
            <person name="Silar P."/>
            <person name="Natvig D.O."/>
            <person name="Lalanne C."/>
            <person name="Gautier V."/>
            <person name="Ament-Velasquez S.L."/>
            <person name="Kruys A."/>
            <person name="Hutchinson M.I."/>
            <person name="Powell A.J."/>
            <person name="Barry K."/>
            <person name="Miller A.N."/>
            <person name="Grigoriev I.V."/>
            <person name="Debuchy R."/>
            <person name="Gladieux P."/>
            <person name="Hiltunen Thoren M."/>
            <person name="Johannesson H."/>
        </authorList>
    </citation>
    <scope>NUCLEOTIDE SEQUENCE</scope>
    <source>
        <strain evidence="4">PSN293</strain>
    </source>
</reference>
<gene>
    <name evidence="4" type="ORF">QBC37DRAFT_425544</name>
</gene>
<evidence type="ECO:0000256" key="2">
    <source>
        <dbReference type="ARBA" id="ARBA00022857"/>
    </source>
</evidence>
<evidence type="ECO:0000313" key="4">
    <source>
        <dbReference type="EMBL" id="KAK4212174.1"/>
    </source>
</evidence>
<keyword evidence="5" id="KW-1185">Reference proteome</keyword>
<reference evidence="4" key="2">
    <citation type="submission" date="2023-05" db="EMBL/GenBank/DDBJ databases">
        <authorList>
            <consortium name="Lawrence Berkeley National Laboratory"/>
            <person name="Steindorff A."/>
            <person name="Hensen N."/>
            <person name="Bonometti L."/>
            <person name="Westerberg I."/>
            <person name="Brannstrom I.O."/>
            <person name="Guillou S."/>
            <person name="Cros-Aarteil S."/>
            <person name="Calhoun S."/>
            <person name="Haridas S."/>
            <person name="Kuo A."/>
            <person name="Mondo S."/>
            <person name="Pangilinan J."/>
            <person name="Riley R."/>
            <person name="Labutti K."/>
            <person name="Andreopoulos B."/>
            <person name="Lipzen A."/>
            <person name="Chen C."/>
            <person name="Yanf M."/>
            <person name="Daum C."/>
            <person name="Ng V."/>
            <person name="Clum A."/>
            <person name="Ohm R."/>
            <person name="Martin F."/>
            <person name="Silar P."/>
            <person name="Natvig D."/>
            <person name="Lalanne C."/>
            <person name="Gautier V."/>
            <person name="Ament-Velasquez S.L."/>
            <person name="Kruys A."/>
            <person name="Hutchinson M.I."/>
            <person name="Powell A.J."/>
            <person name="Barry K."/>
            <person name="Miller A.N."/>
            <person name="Grigoriev I.V."/>
            <person name="Debuchy R."/>
            <person name="Gladieux P."/>
            <person name="Thoren M.H."/>
            <person name="Johannesson H."/>
        </authorList>
    </citation>
    <scope>NUCLEOTIDE SEQUENCE</scope>
    <source>
        <strain evidence="4">PSN293</strain>
    </source>
</reference>
<dbReference type="Pfam" id="PF00106">
    <property type="entry name" value="adh_short"/>
    <property type="match status" value="1"/>
</dbReference>
<dbReference type="InterPro" id="IPR036291">
    <property type="entry name" value="NAD(P)-bd_dom_sf"/>
</dbReference>
<accession>A0AAN6Y442</accession>
<evidence type="ECO:0000313" key="5">
    <source>
        <dbReference type="Proteomes" id="UP001301769"/>
    </source>
</evidence>
<keyword evidence="2" id="KW-0521">NADP</keyword>
<keyword evidence="3" id="KW-0560">Oxidoreductase</keyword>
<comment type="similarity">
    <text evidence="1">Belongs to the short-chain dehydrogenases/reductases (SDR) family.</text>
</comment>
<dbReference type="PRINTS" id="PR00081">
    <property type="entry name" value="GDHRDH"/>
</dbReference>
<dbReference type="Proteomes" id="UP001301769">
    <property type="component" value="Unassembled WGS sequence"/>
</dbReference>
<comment type="caution">
    <text evidence="4">The sequence shown here is derived from an EMBL/GenBank/DDBJ whole genome shotgun (WGS) entry which is preliminary data.</text>
</comment>
<evidence type="ECO:0000256" key="3">
    <source>
        <dbReference type="ARBA" id="ARBA00023002"/>
    </source>
</evidence>
<evidence type="ECO:0000256" key="1">
    <source>
        <dbReference type="ARBA" id="ARBA00006484"/>
    </source>
</evidence>
<dbReference type="AlphaFoldDB" id="A0AAN6Y442"/>
<dbReference type="GO" id="GO:0016491">
    <property type="term" value="F:oxidoreductase activity"/>
    <property type="evidence" value="ECO:0007669"/>
    <property type="project" value="UniProtKB-KW"/>
</dbReference>
<protein>
    <submittedName>
        <fullName evidence="4">Uncharacterized protein</fullName>
    </submittedName>
</protein>
<dbReference type="PANTHER" id="PTHR24320">
    <property type="entry name" value="RETINOL DEHYDROGENASE"/>
    <property type="match status" value="1"/>
</dbReference>
<dbReference type="PANTHER" id="PTHR24320:SF252">
    <property type="entry name" value="DEHYDROGENASE_REDUCTASE FAMILY PROTEIN, PUTATIVE (AFU_ORTHOLOGUE AFUA_3G08550)-RELATED"/>
    <property type="match status" value="1"/>
</dbReference>